<evidence type="ECO:0000313" key="15">
    <source>
        <dbReference type="Proteomes" id="UP001431783"/>
    </source>
</evidence>
<comment type="subunit">
    <text evidence="12">Microtubule inner protein component of sperm flagellar doublet microtubules. Interacts with BRCA2. Interacts with the CCT chaperonin complex. Interacts with HSP70. Interacts with AK8. Interacts with CFAP45. Interacts with DNAI1. Interacts with IQDC.</text>
</comment>
<keyword evidence="4 13" id="KW-0853">WD repeat</keyword>
<comment type="subcellular location">
    <subcellularLocation>
        <location evidence="1">Cell projection</location>
        <location evidence="1">Cilium</location>
        <location evidence="1">Flagellum</location>
    </subcellularLocation>
    <subcellularLocation>
        <location evidence="2">Cytoplasm</location>
    </subcellularLocation>
</comment>
<comment type="function">
    <text evidence="11">Microtubule inner protein (MIP) part of the dynein-decorated doublet microtubules (DMTs) in cilia axoneme. Important for proper ciliary and flagellar beating. May act in cooperation with CFAP45 and axonemal dynein subunit DNAH11. May play a role in cell growth and/or survival.</text>
</comment>
<evidence type="ECO:0000256" key="9">
    <source>
        <dbReference type="ARBA" id="ARBA00029456"/>
    </source>
</evidence>
<organism evidence="14 15">
    <name type="scientific">Henosepilachna vigintioctopunctata</name>
    <dbReference type="NCBI Taxonomy" id="420089"/>
    <lineage>
        <taxon>Eukaryota</taxon>
        <taxon>Metazoa</taxon>
        <taxon>Ecdysozoa</taxon>
        <taxon>Arthropoda</taxon>
        <taxon>Hexapoda</taxon>
        <taxon>Insecta</taxon>
        <taxon>Pterygota</taxon>
        <taxon>Neoptera</taxon>
        <taxon>Endopterygota</taxon>
        <taxon>Coleoptera</taxon>
        <taxon>Polyphaga</taxon>
        <taxon>Cucujiformia</taxon>
        <taxon>Coccinelloidea</taxon>
        <taxon>Coccinellidae</taxon>
        <taxon>Epilachninae</taxon>
        <taxon>Epilachnini</taxon>
        <taxon>Henosepilachna</taxon>
    </lineage>
</organism>
<keyword evidence="15" id="KW-1185">Reference proteome</keyword>
<dbReference type="InterPro" id="IPR036322">
    <property type="entry name" value="WD40_repeat_dom_sf"/>
</dbReference>
<keyword evidence="7" id="KW-0969">Cilium</keyword>
<evidence type="ECO:0000256" key="2">
    <source>
        <dbReference type="ARBA" id="ARBA00004496"/>
    </source>
</evidence>
<gene>
    <name evidence="14" type="ORF">WA026_017425</name>
</gene>
<evidence type="ECO:0000256" key="4">
    <source>
        <dbReference type="ARBA" id="ARBA00022574"/>
    </source>
</evidence>
<dbReference type="EMBL" id="JARQZJ010000131">
    <property type="protein sequence ID" value="KAK9891942.1"/>
    <property type="molecule type" value="Genomic_DNA"/>
</dbReference>
<accession>A0AAW1V8C2</accession>
<dbReference type="SMART" id="SM00320">
    <property type="entry name" value="WD40"/>
    <property type="match status" value="10"/>
</dbReference>
<keyword evidence="3" id="KW-0963">Cytoplasm</keyword>
<dbReference type="Pfam" id="PF00400">
    <property type="entry name" value="WD40"/>
    <property type="match status" value="5"/>
</dbReference>
<dbReference type="PANTHER" id="PTHR13720">
    <property type="entry name" value="WD-40 REPEAT PROTEIN"/>
    <property type="match status" value="1"/>
</dbReference>
<dbReference type="PANTHER" id="PTHR13720:SF14">
    <property type="entry name" value="CILIA- AND FLAGELLA-ASSOCIATED PROTEIN 52"/>
    <property type="match status" value="1"/>
</dbReference>
<dbReference type="FunFam" id="2.130.10.10:FF:000207">
    <property type="entry name" value="Cilia- and flagella-associated protein 52"/>
    <property type="match status" value="1"/>
</dbReference>
<feature type="repeat" description="WD" evidence="13">
    <location>
        <begin position="585"/>
        <end position="626"/>
    </location>
</feature>
<dbReference type="InterPro" id="IPR050630">
    <property type="entry name" value="WD_repeat_EMAP"/>
</dbReference>
<proteinExistence type="inferred from homology"/>
<evidence type="ECO:0000256" key="3">
    <source>
        <dbReference type="ARBA" id="ARBA00022490"/>
    </source>
</evidence>
<dbReference type="PROSITE" id="PS50294">
    <property type="entry name" value="WD_REPEATS_REGION"/>
    <property type="match status" value="2"/>
</dbReference>
<dbReference type="Gene3D" id="2.130.10.10">
    <property type="entry name" value="YVTN repeat-like/Quinoprotein amine dehydrogenase"/>
    <property type="match status" value="3"/>
</dbReference>
<dbReference type="SUPFAM" id="SSF50978">
    <property type="entry name" value="WD40 repeat-like"/>
    <property type="match status" value="2"/>
</dbReference>
<sequence length="737" mass="81162">MGIEDDDQVENVKDLVVRAIIGFDGSTPRGLIVHPDGKYILYPIGNKISVQEWATKQQYFLTGHTNIISAMDVSKSGKYVASGQINHIGFKACVIIWDFTNRCILSQHEIHKVRVEAVMFSFDDKYLVSLGGRDCGSVVVWDVLNSSAICGGQVSRGIQGNATCLISMNRRGACYMTAGENHLAVWYIKVDARSTHCEDVNMLKIKRTIVCMDADDRDEVCYCGTKTGDILKIRLNFHHDIEILPPVKTPALIGCFGRISKIPKKLPAGTVEMYEQGVTAIKRLFSGPLIVGAGDGTIELVEEVPYEKKYSYACNLGLKIPTVPALKVKESTTVKSTVNAIQLMGRNTILVSTMNCEIFVIDKKTFKANLVVTCHTSTIHHVSFPYDFSEVFATASKDDVRLWSAITMQELLRIRVKNFSCSNVIFAKDGKSILTSWNDGVIRAFTPLTGRLIYEIFNAHNKGVSALAMTKHGKLMVSGGCEGQVRLWKISPQSQSLEYTLKEHKGPVSAIHLNHIDTEAVSASTDGSCIIWDIVRYCRRQILFANTLFMCARYFPSGVQILTTGSDRKISYWEVLDGTLVRELEASRSGAINAIAISPDGDTFVSGGNDQIVKLWKYQEGINTHIGLGHSGVVTAACFSPDGKSVVTTDASGSVFIWKFPSELEKKVTPGVPQATIEAKMEVLQINQKDMGKVEDVKDLPSTDRKVVSEHGEHGACCPCTCYCQNPVKTNQNIKGN</sequence>
<feature type="repeat" description="WD" evidence="13">
    <location>
        <begin position="501"/>
        <end position="534"/>
    </location>
</feature>
<dbReference type="InterPro" id="IPR019775">
    <property type="entry name" value="WD40_repeat_CS"/>
</dbReference>
<dbReference type="GO" id="GO:0005930">
    <property type="term" value="C:axoneme"/>
    <property type="evidence" value="ECO:0007669"/>
    <property type="project" value="UniProtKB-ARBA"/>
</dbReference>
<protein>
    <recommendedName>
        <fullName evidence="10">Cilia- and flagella-associated protein 52</fullName>
    </recommendedName>
</protein>
<feature type="repeat" description="WD" evidence="13">
    <location>
        <begin position="457"/>
        <end position="498"/>
    </location>
</feature>
<dbReference type="GO" id="GO:0031514">
    <property type="term" value="C:motile cilium"/>
    <property type="evidence" value="ECO:0007669"/>
    <property type="project" value="UniProtKB-SubCell"/>
</dbReference>
<dbReference type="InterPro" id="IPR015943">
    <property type="entry name" value="WD40/YVTN_repeat-like_dom_sf"/>
</dbReference>
<dbReference type="AlphaFoldDB" id="A0AAW1V8C2"/>
<dbReference type="CDD" id="cd00200">
    <property type="entry name" value="WD40"/>
    <property type="match status" value="1"/>
</dbReference>
<comment type="caution">
    <text evidence="14">The sequence shown here is derived from an EMBL/GenBank/DDBJ whole genome shotgun (WGS) entry which is preliminary data.</text>
</comment>
<evidence type="ECO:0000256" key="5">
    <source>
        <dbReference type="ARBA" id="ARBA00022737"/>
    </source>
</evidence>
<name>A0AAW1V8C2_9CUCU</name>
<keyword evidence="6" id="KW-0282">Flagellum</keyword>
<evidence type="ECO:0000256" key="11">
    <source>
        <dbReference type="ARBA" id="ARBA00046056"/>
    </source>
</evidence>
<keyword evidence="5" id="KW-0677">Repeat</keyword>
<reference evidence="14 15" key="1">
    <citation type="submission" date="2023-03" db="EMBL/GenBank/DDBJ databases">
        <title>Genome insight into feeding habits of ladybird beetles.</title>
        <authorList>
            <person name="Li H.-S."/>
            <person name="Huang Y.-H."/>
            <person name="Pang H."/>
        </authorList>
    </citation>
    <scope>NUCLEOTIDE SEQUENCE [LARGE SCALE GENOMIC DNA]</scope>
    <source>
        <strain evidence="14">SYSU_2023b</strain>
        <tissue evidence="14">Whole body</tissue>
    </source>
</reference>
<evidence type="ECO:0000256" key="1">
    <source>
        <dbReference type="ARBA" id="ARBA00004230"/>
    </source>
</evidence>
<dbReference type="FunFam" id="2.130.10.10:FF:001320">
    <property type="entry name" value="Predicted protein"/>
    <property type="match status" value="1"/>
</dbReference>
<dbReference type="InterPro" id="IPR001680">
    <property type="entry name" value="WD40_rpt"/>
</dbReference>
<dbReference type="PROSITE" id="PS00678">
    <property type="entry name" value="WD_REPEATS_1"/>
    <property type="match status" value="1"/>
</dbReference>
<feature type="repeat" description="WD" evidence="13">
    <location>
        <begin position="627"/>
        <end position="668"/>
    </location>
</feature>
<evidence type="ECO:0000256" key="6">
    <source>
        <dbReference type="ARBA" id="ARBA00022846"/>
    </source>
</evidence>
<dbReference type="Proteomes" id="UP001431783">
    <property type="component" value="Unassembled WGS sequence"/>
</dbReference>
<evidence type="ECO:0000256" key="8">
    <source>
        <dbReference type="ARBA" id="ARBA00023273"/>
    </source>
</evidence>
<comment type="similarity">
    <text evidence="9">Belongs to the CFAP52 family.</text>
</comment>
<feature type="non-terminal residue" evidence="14">
    <location>
        <position position="737"/>
    </location>
</feature>
<evidence type="ECO:0000256" key="7">
    <source>
        <dbReference type="ARBA" id="ARBA00023069"/>
    </source>
</evidence>
<evidence type="ECO:0000256" key="10">
    <source>
        <dbReference type="ARBA" id="ARBA00029552"/>
    </source>
</evidence>
<evidence type="ECO:0000256" key="13">
    <source>
        <dbReference type="PROSITE-ProRule" id="PRU00221"/>
    </source>
</evidence>
<evidence type="ECO:0000256" key="12">
    <source>
        <dbReference type="ARBA" id="ARBA00047117"/>
    </source>
</evidence>
<keyword evidence="8" id="KW-0966">Cell projection</keyword>
<evidence type="ECO:0000313" key="14">
    <source>
        <dbReference type="EMBL" id="KAK9891942.1"/>
    </source>
</evidence>
<dbReference type="PROSITE" id="PS50082">
    <property type="entry name" value="WD_REPEATS_2"/>
    <property type="match status" value="4"/>
</dbReference>